<protein>
    <submittedName>
        <fullName evidence="2">Uncharacterized protein</fullName>
    </submittedName>
</protein>
<dbReference type="EnsemblMetazoa" id="ACOM039328-RA">
    <property type="protein sequence ID" value="ACOM039328-PA.1"/>
    <property type="gene ID" value="ACOM039328"/>
</dbReference>
<name>A0A8W7PX89_ANOCL</name>
<dbReference type="AlphaFoldDB" id="A0A8W7PX89"/>
<evidence type="ECO:0000256" key="1">
    <source>
        <dbReference type="SAM" id="MobiDB-lite"/>
    </source>
</evidence>
<dbReference type="Proteomes" id="UP000075882">
    <property type="component" value="Unassembled WGS sequence"/>
</dbReference>
<sequence>MFVDTGRQSCQEQHVQRAEQNVKHVRHPNVGGKAGVKDEPTLQPGANRQYPQGPLFEDTIGDVTCRQGTHRTEQGEQCLGTSVEQSALLLVDLVPQQLDVHLHLDEAGHR</sequence>
<accession>A0A8W7PX89</accession>
<reference evidence="2" key="1">
    <citation type="submission" date="2022-08" db="UniProtKB">
        <authorList>
            <consortium name="EnsemblMetazoa"/>
        </authorList>
    </citation>
    <scope>IDENTIFICATION</scope>
</reference>
<feature type="region of interest" description="Disordered" evidence="1">
    <location>
        <begin position="26"/>
        <end position="55"/>
    </location>
</feature>
<organism evidence="2">
    <name type="scientific">Anopheles coluzzii</name>
    <name type="common">African malaria mosquito</name>
    <dbReference type="NCBI Taxonomy" id="1518534"/>
    <lineage>
        <taxon>Eukaryota</taxon>
        <taxon>Metazoa</taxon>
        <taxon>Ecdysozoa</taxon>
        <taxon>Arthropoda</taxon>
        <taxon>Hexapoda</taxon>
        <taxon>Insecta</taxon>
        <taxon>Pterygota</taxon>
        <taxon>Neoptera</taxon>
        <taxon>Endopterygota</taxon>
        <taxon>Diptera</taxon>
        <taxon>Nematocera</taxon>
        <taxon>Culicoidea</taxon>
        <taxon>Culicidae</taxon>
        <taxon>Anophelinae</taxon>
        <taxon>Anopheles</taxon>
    </lineage>
</organism>
<evidence type="ECO:0000313" key="2">
    <source>
        <dbReference type="EnsemblMetazoa" id="ACOM039328-PA.1"/>
    </source>
</evidence>
<proteinExistence type="predicted"/>